<evidence type="ECO:0000256" key="4">
    <source>
        <dbReference type="SAM" id="MobiDB-lite"/>
    </source>
</evidence>
<keyword evidence="1" id="KW-0645">Protease</keyword>
<dbReference type="AlphaFoldDB" id="A0A1B3XJE9"/>
<dbReference type="Pfam" id="PF00574">
    <property type="entry name" value="CLP_protease"/>
    <property type="match status" value="1"/>
</dbReference>
<proteinExistence type="predicted"/>
<dbReference type="NCBIfam" id="NF045542">
    <property type="entry name" value="Clp_rel_HeadMat"/>
    <property type="match status" value="1"/>
</dbReference>
<dbReference type="SUPFAM" id="SSF52096">
    <property type="entry name" value="ClpP/crotonase"/>
    <property type="match status" value="1"/>
</dbReference>
<dbReference type="GO" id="GO:0051117">
    <property type="term" value="F:ATPase binding"/>
    <property type="evidence" value="ECO:0007669"/>
    <property type="project" value="TreeGrafter"/>
</dbReference>
<evidence type="ECO:0000313" key="6">
    <source>
        <dbReference type="Proteomes" id="UP000077926"/>
    </source>
</evidence>
<dbReference type="InterPro" id="IPR029045">
    <property type="entry name" value="ClpP/crotonase-like_dom_sf"/>
</dbReference>
<gene>
    <name evidence="5" type="ORF">ABE28_003195</name>
</gene>
<dbReference type="OrthoDB" id="9806592at2"/>
<evidence type="ECO:0000313" key="5">
    <source>
        <dbReference type="EMBL" id="AOH53345.1"/>
    </source>
</evidence>
<dbReference type="PANTHER" id="PTHR10381">
    <property type="entry name" value="ATP-DEPENDENT CLP PROTEASE PROTEOLYTIC SUBUNIT"/>
    <property type="match status" value="1"/>
</dbReference>
<dbReference type="GO" id="GO:0004176">
    <property type="term" value="F:ATP-dependent peptidase activity"/>
    <property type="evidence" value="ECO:0007669"/>
    <property type="project" value="TreeGrafter"/>
</dbReference>
<dbReference type="PANTHER" id="PTHR10381:SF70">
    <property type="entry name" value="ATP-DEPENDENT CLP PROTEASE PROTEOLYTIC SUBUNIT"/>
    <property type="match status" value="1"/>
</dbReference>
<evidence type="ECO:0000256" key="3">
    <source>
        <dbReference type="ARBA" id="ARBA00022825"/>
    </source>
</evidence>
<keyword evidence="2" id="KW-0378">Hydrolase</keyword>
<keyword evidence="3" id="KW-0720">Serine protease</keyword>
<organism evidence="5 6">
    <name type="scientific">Peribacillus muralis</name>
    <dbReference type="NCBI Taxonomy" id="264697"/>
    <lineage>
        <taxon>Bacteria</taxon>
        <taxon>Bacillati</taxon>
        <taxon>Bacillota</taxon>
        <taxon>Bacilli</taxon>
        <taxon>Bacillales</taxon>
        <taxon>Bacillaceae</taxon>
        <taxon>Peribacillus</taxon>
    </lineage>
</organism>
<dbReference type="Proteomes" id="UP000077926">
    <property type="component" value="Chromosome"/>
</dbReference>
<dbReference type="Gene3D" id="3.90.226.10">
    <property type="entry name" value="2-enoyl-CoA Hydratase, Chain A, domain 1"/>
    <property type="match status" value="1"/>
</dbReference>
<name>A0A1B3XJE9_9BACI</name>
<protein>
    <submittedName>
        <fullName evidence="5">Peptidase</fullName>
    </submittedName>
</protein>
<keyword evidence="6" id="KW-1185">Reference proteome</keyword>
<dbReference type="GO" id="GO:0006515">
    <property type="term" value="P:protein quality control for misfolded or incompletely synthesized proteins"/>
    <property type="evidence" value="ECO:0007669"/>
    <property type="project" value="TreeGrafter"/>
</dbReference>
<evidence type="ECO:0000256" key="2">
    <source>
        <dbReference type="ARBA" id="ARBA00022801"/>
    </source>
</evidence>
<dbReference type="InterPro" id="IPR023562">
    <property type="entry name" value="ClpP/TepA"/>
</dbReference>
<dbReference type="CDD" id="cd07016">
    <property type="entry name" value="S14_ClpP_1"/>
    <property type="match status" value="1"/>
</dbReference>
<accession>A0A1B3XJE9</accession>
<dbReference type="KEGG" id="bmur:ABE28_003195"/>
<sequence length="241" mass="26720">MTKKIQAIPYKFLNQTNGEEHEMIISGAIGKSGWFYTATSAQDVRNALAEITAPTVRIKLNSGGGDADQGVEIYNYLKDLDKHIVVEVTSLAASAASIIAMGADEVIMRTGSRMMIHEAATFAYGTKQDIKKTLNALETYDESIISIYQQKTGNSREEIAKLIEAETWMTAEQAVKDGFADKVEYEPRENSKEGITDEQLQEIINTVTNNLKQNNKQNNEPHPSVPTAPEPVMTKRKGFIF</sequence>
<dbReference type="GO" id="GO:0009368">
    <property type="term" value="C:endopeptidase Clp complex"/>
    <property type="evidence" value="ECO:0007669"/>
    <property type="project" value="TreeGrafter"/>
</dbReference>
<dbReference type="GO" id="GO:0004252">
    <property type="term" value="F:serine-type endopeptidase activity"/>
    <property type="evidence" value="ECO:0007669"/>
    <property type="project" value="TreeGrafter"/>
</dbReference>
<dbReference type="STRING" id="264697.ABE28_003195"/>
<dbReference type="RefSeq" id="WP_064463954.1">
    <property type="nucleotide sequence ID" value="NZ_CP017080.1"/>
</dbReference>
<feature type="region of interest" description="Disordered" evidence="4">
    <location>
        <begin position="212"/>
        <end position="241"/>
    </location>
</feature>
<dbReference type="EMBL" id="CP017080">
    <property type="protein sequence ID" value="AOH53345.1"/>
    <property type="molecule type" value="Genomic_DNA"/>
</dbReference>
<evidence type="ECO:0000256" key="1">
    <source>
        <dbReference type="ARBA" id="ARBA00022670"/>
    </source>
</evidence>
<reference evidence="5 6" key="1">
    <citation type="submission" date="2016-08" db="EMBL/GenBank/DDBJ databases">
        <title>Complete genome sequence of Bacillus muralis G25-68, a strain with toxicity to nematodes.</title>
        <authorList>
            <person name="Zheng Z."/>
        </authorList>
    </citation>
    <scope>NUCLEOTIDE SEQUENCE [LARGE SCALE GENOMIC DNA]</scope>
    <source>
        <strain evidence="5 6">G25-68</strain>
    </source>
</reference>